<dbReference type="Pfam" id="PF07727">
    <property type="entry name" value="RVT_2"/>
    <property type="match status" value="1"/>
</dbReference>
<evidence type="ECO:0000259" key="1">
    <source>
        <dbReference type="Pfam" id="PF07727"/>
    </source>
</evidence>
<dbReference type="GeneID" id="106754324"/>
<feature type="domain" description="Reverse transcriptase Ty1/copia-type" evidence="1">
    <location>
        <begin position="57"/>
        <end position="132"/>
    </location>
</feature>
<gene>
    <name evidence="3" type="primary">LOC106754324</name>
</gene>
<dbReference type="InterPro" id="IPR013103">
    <property type="entry name" value="RVT_2"/>
</dbReference>
<dbReference type="AlphaFoldDB" id="A0A1S3TDH4"/>
<dbReference type="KEGG" id="vra:106754324"/>
<dbReference type="OrthoDB" id="1917367at2759"/>
<dbReference type="RefSeq" id="XP_014491819.1">
    <property type="nucleotide sequence ID" value="XM_014636333.1"/>
</dbReference>
<evidence type="ECO:0000313" key="2">
    <source>
        <dbReference type="Proteomes" id="UP000087766"/>
    </source>
</evidence>
<name>A0A1S3TDH4_VIGRR</name>
<sequence length="138" mass="15862">MRSRDYICGEALSELKTEVRNLAAPVDSENPVDFVEAVRHSKWRIAMKAEIDTIEKNQTWELTSLPEEMKKLGVKWVFKTKLNEKGEVDKYKARLVAKGYAQQFGVDYNEVYAPMEKWDTIRSIIALAAQKKLALIPT</sequence>
<reference evidence="3" key="1">
    <citation type="submission" date="2025-08" db="UniProtKB">
        <authorList>
            <consortium name="RefSeq"/>
        </authorList>
    </citation>
    <scope>IDENTIFICATION</scope>
    <source>
        <tissue evidence="3">Leaf</tissue>
    </source>
</reference>
<dbReference type="STRING" id="3916.A0A1S3TDH4"/>
<dbReference type="Proteomes" id="UP000087766">
    <property type="component" value="Unplaced"/>
</dbReference>
<evidence type="ECO:0000313" key="3">
    <source>
        <dbReference type="RefSeq" id="XP_014491819.1"/>
    </source>
</evidence>
<keyword evidence="2" id="KW-1185">Reference proteome</keyword>
<proteinExistence type="predicted"/>
<organism evidence="2 3">
    <name type="scientific">Vigna radiata var. radiata</name>
    <name type="common">Mung bean</name>
    <name type="synonym">Phaseolus aureus</name>
    <dbReference type="NCBI Taxonomy" id="3916"/>
    <lineage>
        <taxon>Eukaryota</taxon>
        <taxon>Viridiplantae</taxon>
        <taxon>Streptophyta</taxon>
        <taxon>Embryophyta</taxon>
        <taxon>Tracheophyta</taxon>
        <taxon>Spermatophyta</taxon>
        <taxon>Magnoliopsida</taxon>
        <taxon>eudicotyledons</taxon>
        <taxon>Gunneridae</taxon>
        <taxon>Pentapetalae</taxon>
        <taxon>rosids</taxon>
        <taxon>fabids</taxon>
        <taxon>Fabales</taxon>
        <taxon>Fabaceae</taxon>
        <taxon>Papilionoideae</taxon>
        <taxon>50 kb inversion clade</taxon>
        <taxon>NPAAA clade</taxon>
        <taxon>indigoferoid/millettioid clade</taxon>
        <taxon>Phaseoleae</taxon>
        <taxon>Vigna</taxon>
    </lineage>
</organism>
<accession>A0A1S3TDH4</accession>
<protein>
    <submittedName>
        <fullName evidence="3">Uncharacterized protein LOC106754324</fullName>
    </submittedName>
</protein>